<accession>A0A9W6XJJ1</accession>
<sequence>MGRSICSSCPMKLIVQAVSEDDPRGPWKIVHSRNHSGLHNHPPSLDSRVHPGQRLRAAAEATIDPVSSLQGMVEAQTAVGISTGSIQASFTQTDPETFIIPQGIANMRNVARRRVIASQTAI</sequence>
<evidence type="ECO:0000313" key="1">
    <source>
        <dbReference type="EMBL" id="GMF39799.1"/>
    </source>
</evidence>
<keyword evidence="2" id="KW-1185">Reference proteome</keyword>
<comment type="caution">
    <text evidence="1">The sequence shown here is derived from an EMBL/GenBank/DDBJ whole genome shotgun (WGS) entry which is preliminary data.</text>
</comment>
<dbReference type="AlphaFoldDB" id="A0A9W6XJJ1"/>
<organism evidence="1 2">
    <name type="scientific">Phytophthora fragariaefolia</name>
    <dbReference type="NCBI Taxonomy" id="1490495"/>
    <lineage>
        <taxon>Eukaryota</taxon>
        <taxon>Sar</taxon>
        <taxon>Stramenopiles</taxon>
        <taxon>Oomycota</taxon>
        <taxon>Peronosporomycetes</taxon>
        <taxon>Peronosporales</taxon>
        <taxon>Peronosporaceae</taxon>
        <taxon>Phytophthora</taxon>
    </lineage>
</organism>
<gene>
    <name evidence="1" type="ORF">Pfra01_001196700</name>
</gene>
<evidence type="ECO:0000313" key="2">
    <source>
        <dbReference type="Proteomes" id="UP001165121"/>
    </source>
</evidence>
<proteinExistence type="predicted"/>
<dbReference type="Proteomes" id="UP001165121">
    <property type="component" value="Unassembled WGS sequence"/>
</dbReference>
<reference evidence="1" key="1">
    <citation type="submission" date="2023-04" db="EMBL/GenBank/DDBJ databases">
        <title>Phytophthora fragariaefolia NBRC 109709.</title>
        <authorList>
            <person name="Ichikawa N."/>
            <person name="Sato H."/>
            <person name="Tonouchi N."/>
        </authorList>
    </citation>
    <scope>NUCLEOTIDE SEQUENCE</scope>
    <source>
        <strain evidence="1">NBRC 109709</strain>
    </source>
</reference>
<dbReference type="EMBL" id="BSXT01001188">
    <property type="protein sequence ID" value="GMF39799.1"/>
    <property type="molecule type" value="Genomic_DNA"/>
</dbReference>
<dbReference type="OrthoDB" id="127511at2759"/>
<name>A0A9W6XJJ1_9STRA</name>
<protein>
    <submittedName>
        <fullName evidence="1">Unnamed protein product</fullName>
    </submittedName>
</protein>